<dbReference type="Proteomes" id="UP000665561">
    <property type="component" value="Unassembled WGS sequence"/>
</dbReference>
<keyword evidence="7 8" id="KW-0472">Membrane</keyword>
<comment type="caution">
    <text evidence="9">The sequence shown here is derived from an EMBL/GenBank/DDBJ whole genome shotgun (WGS) entry which is preliminary data.</text>
</comment>
<organism evidence="9 10">
    <name type="scientific">Paenibacillus glycinis</name>
    <dbReference type="NCBI Taxonomy" id="2697035"/>
    <lineage>
        <taxon>Bacteria</taxon>
        <taxon>Bacillati</taxon>
        <taxon>Bacillota</taxon>
        <taxon>Bacilli</taxon>
        <taxon>Bacillales</taxon>
        <taxon>Paenibacillaceae</taxon>
        <taxon>Paenibacillus</taxon>
    </lineage>
</organism>
<dbReference type="Gene3D" id="3.30.460.20">
    <property type="entry name" value="CorA soluble domain-like"/>
    <property type="match status" value="1"/>
</dbReference>
<sequence length="317" mass="37645">MIRIIAITDDRRIVHLTSLDKLADYNVTWYWADFLAPSPEEVHLLGEGYFHFHPLTIEDCLYYLQRPKMDHYDDVHFLVLHAMMQETMETQEVDLFIGPNYLVSYHVHPRREIERAREKIIQKPHWETHGCLHAAYTVIDELVDEYFPTAQAIEDQIFEFETGLQEQNIQAKLVQVFEIRNKLLKLRKTVVPMRELVYRILQTQRIEDLRQYHLFFTDIYDHLLKLVEIVDSNREMTSDLRDHYMSLSTNRMNTIMKTLTVITVIFMPLTFIAGIYGMNFVNMPELTWHAGYYAVLGVMAVLAVLMYGWFKAKGWFN</sequence>
<evidence type="ECO:0000256" key="5">
    <source>
        <dbReference type="ARBA" id="ARBA00022692"/>
    </source>
</evidence>
<dbReference type="NCBIfam" id="TIGR00383">
    <property type="entry name" value="corA"/>
    <property type="match status" value="1"/>
</dbReference>
<feature type="transmembrane region" description="Helical" evidence="8">
    <location>
        <begin position="290"/>
        <end position="310"/>
    </location>
</feature>
<comment type="similarity">
    <text evidence="2 8">Belongs to the CorA metal ion transporter (MIT) (TC 1.A.35) family.</text>
</comment>
<dbReference type="InterPro" id="IPR045861">
    <property type="entry name" value="CorA_cytoplasmic_dom"/>
</dbReference>
<accession>A0ABW9XN33</accession>
<dbReference type="PANTHER" id="PTHR46494">
    <property type="entry name" value="CORA FAMILY METAL ION TRANSPORTER (EUROFUNG)"/>
    <property type="match status" value="1"/>
</dbReference>
<keyword evidence="6 8" id="KW-1133">Transmembrane helix</keyword>
<keyword evidence="8" id="KW-0460">Magnesium</keyword>
<evidence type="ECO:0000313" key="9">
    <source>
        <dbReference type="EMBL" id="NBD24032.1"/>
    </source>
</evidence>
<evidence type="ECO:0000256" key="7">
    <source>
        <dbReference type="ARBA" id="ARBA00023136"/>
    </source>
</evidence>
<keyword evidence="3 8" id="KW-0813">Transport</keyword>
<comment type="function">
    <text evidence="8">Mediates influx of magnesium ions.</text>
</comment>
<dbReference type="Gene3D" id="1.20.58.340">
    <property type="entry name" value="Magnesium transport protein CorA, transmembrane region"/>
    <property type="match status" value="2"/>
</dbReference>
<dbReference type="Pfam" id="PF01544">
    <property type="entry name" value="CorA"/>
    <property type="match status" value="1"/>
</dbReference>
<evidence type="ECO:0000256" key="2">
    <source>
        <dbReference type="ARBA" id="ARBA00009765"/>
    </source>
</evidence>
<dbReference type="InterPro" id="IPR004488">
    <property type="entry name" value="Mg/Co-transport_prot_CorA"/>
</dbReference>
<evidence type="ECO:0000256" key="8">
    <source>
        <dbReference type="RuleBase" id="RU362010"/>
    </source>
</evidence>
<feature type="transmembrane region" description="Helical" evidence="8">
    <location>
        <begin position="259"/>
        <end position="278"/>
    </location>
</feature>
<evidence type="ECO:0000256" key="3">
    <source>
        <dbReference type="ARBA" id="ARBA00022448"/>
    </source>
</evidence>
<evidence type="ECO:0000313" key="10">
    <source>
        <dbReference type="Proteomes" id="UP000665561"/>
    </source>
</evidence>
<keyword evidence="4 8" id="KW-1003">Cell membrane</keyword>
<dbReference type="SUPFAM" id="SSF144083">
    <property type="entry name" value="Magnesium transport protein CorA, transmembrane region"/>
    <property type="match status" value="1"/>
</dbReference>
<evidence type="ECO:0000256" key="4">
    <source>
        <dbReference type="ARBA" id="ARBA00022475"/>
    </source>
</evidence>
<gene>
    <name evidence="8 9" type="primary">corA</name>
    <name evidence="9" type="ORF">GT019_09120</name>
</gene>
<evidence type="ECO:0000256" key="6">
    <source>
        <dbReference type="ARBA" id="ARBA00022989"/>
    </source>
</evidence>
<proteinExistence type="inferred from homology"/>
<dbReference type="CDD" id="cd12831">
    <property type="entry name" value="TmCorA-like_u2"/>
    <property type="match status" value="1"/>
</dbReference>
<reference evidence="9 10" key="1">
    <citation type="submission" date="2020-01" db="EMBL/GenBank/DDBJ databases">
        <title>Paenibacillus soybeanensis sp. nov. isolated from the nodules of soybean (Glycine max(L.) Merr).</title>
        <authorList>
            <person name="Wang H."/>
        </authorList>
    </citation>
    <scope>NUCLEOTIDE SEQUENCE [LARGE SCALE GENOMIC DNA]</scope>
    <source>
        <strain evidence="9 10">T1</strain>
    </source>
</reference>
<dbReference type="SUPFAM" id="SSF143865">
    <property type="entry name" value="CorA soluble domain-like"/>
    <property type="match status" value="1"/>
</dbReference>
<evidence type="ECO:0000256" key="1">
    <source>
        <dbReference type="ARBA" id="ARBA00004651"/>
    </source>
</evidence>
<dbReference type="InterPro" id="IPR002523">
    <property type="entry name" value="MgTranspt_CorA/ZnTranspt_ZntB"/>
</dbReference>
<dbReference type="InterPro" id="IPR045863">
    <property type="entry name" value="CorA_TM1_TM2"/>
</dbReference>
<protein>
    <recommendedName>
        <fullName evidence="8">Magnesium transport protein CorA</fullName>
    </recommendedName>
</protein>
<comment type="subcellular location">
    <subcellularLocation>
        <location evidence="1">Cell membrane</location>
        <topology evidence="1">Multi-pass membrane protein</topology>
    </subcellularLocation>
    <subcellularLocation>
        <location evidence="8">Membrane</location>
        <topology evidence="8">Multi-pass membrane protein</topology>
    </subcellularLocation>
</comment>
<keyword evidence="5 8" id="KW-0812">Transmembrane</keyword>
<dbReference type="RefSeq" id="WP_161742837.1">
    <property type="nucleotide sequence ID" value="NZ_JAAAMV010000004.1"/>
</dbReference>
<name>A0ABW9XN33_9BACL</name>
<dbReference type="EMBL" id="JAAAMV010000004">
    <property type="protein sequence ID" value="NBD24032.1"/>
    <property type="molecule type" value="Genomic_DNA"/>
</dbReference>
<keyword evidence="10" id="KW-1185">Reference proteome</keyword>
<dbReference type="PANTHER" id="PTHR46494:SF1">
    <property type="entry name" value="CORA FAMILY METAL ION TRANSPORTER (EUROFUNG)"/>
    <property type="match status" value="1"/>
</dbReference>
<keyword evidence="8" id="KW-0406">Ion transport</keyword>